<reference evidence="1 2" key="1">
    <citation type="submission" date="2019-02" db="EMBL/GenBank/DDBJ databases">
        <title>Pedobacter sp. RP-3-8 sp. nov., isolated from Arctic soil.</title>
        <authorList>
            <person name="Dahal R.H."/>
        </authorList>
    </citation>
    <scope>NUCLEOTIDE SEQUENCE [LARGE SCALE GENOMIC DNA]</scope>
    <source>
        <strain evidence="1 2">RP-3-8</strain>
    </source>
</reference>
<keyword evidence="2" id="KW-1185">Reference proteome</keyword>
<name>A0A4R0NKP0_9SPHI</name>
<dbReference type="EMBL" id="SJSM01000001">
    <property type="protein sequence ID" value="TCC99544.1"/>
    <property type="molecule type" value="Genomic_DNA"/>
</dbReference>
<comment type="caution">
    <text evidence="1">The sequence shown here is derived from an EMBL/GenBank/DDBJ whole genome shotgun (WGS) entry which is preliminary data.</text>
</comment>
<protein>
    <submittedName>
        <fullName evidence="1">Uncharacterized protein</fullName>
    </submittedName>
</protein>
<dbReference type="RefSeq" id="WP_131606853.1">
    <property type="nucleotide sequence ID" value="NZ_SJSM01000001.1"/>
</dbReference>
<evidence type="ECO:0000313" key="1">
    <source>
        <dbReference type="EMBL" id="TCC99544.1"/>
    </source>
</evidence>
<evidence type="ECO:0000313" key="2">
    <source>
        <dbReference type="Proteomes" id="UP000291117"/>
    </source>
</evidence>
<gene>
    <name evidence="1" type="ORF">EZ444_02385</name>
</gene>
<organism evidence="1 2">
    <name type="scientific">Pedobacter hiemivivus</name>
    <dbReference type="NCBI Taxonomy" id="2530454"/>
    <lineage>
        <taxon>Bacteria</taxon>
        <taxon>Pseudomonadati</taxon>
        <taxon>Bacteroidota</taxon>
        <taxon>Sphingobacteriia</taxon>
        <taxon>Sphingobacteriales</taxon>
        <taxon>Sphingobacteriaceae</taxon>
        <taxon>Pedobacter</taxon>
    </lineage>
</organism>
<accession>A0A4R0NKP0</accession>
<dbReference type="Proteomes" id="UP000291117">
    <property type="component" value="Unassembled WGS sequence"/>
</dbReference>
<proteinExistence type="predicted"/>
<dbReference type="AlphaFoldDB" id="A0A4R0NKP0"/>
<sequence>MKKEPIEMIKDRSSLDKNFYLKLEVEFGPAFSKNNITNEKFLELLNEEKKTLNNGFLSGLINHIVDKLQQKVEVERGADNLQNQSERKYSGIYYSCDSCGKGKRKYCYYDPVLGVTFCQCEGC</sequence>